<evidence type="ECO:0000313" key="2">
    <source>
        <dbReference type="Proteomes" id="UP000316079"/>
    </source>
</evidence>
<accession>A0A553QBQ8</accession>
<protein>
    <submittedName>
        <fullName evidence="1">Uncharacterized protein</fullName>
    </submittedName>
</protein>
<dbReference type="OrthoDB" id="5571054at2759"/>
<gene>
    <name evidence="1" type="ORF">DNTS_003945</name>
</gene>
<keyword evidence="2" id="KW-1185">Reference proteome</keyword>
<organism evidence="1 2">
    <name type="scientific">Danionella cerebrum</name>
    <dbReference type="NCBI Taxonomy" id="2873325"/>
    <lineage>
        <taxon>Eukaryota</taxon>
        <taxon>Metazoa</taxon>
        <taxon>Chordata</taxon>
        <taxon>Craniata</taxon>
        <taxon>Vertebrata</taxon>
        <taxon>Euteleostomi</taxon>
        <taxon>Actinopterygii</taxon>
        <taxon>Neopterygii</taxon>
        <taxon>Teleostei</taxon>
        <taxon>Ostariophysi</taxon>
        <taxon>Cypriniformes</taxon>
        <taxon>Danionidae</taxon>
        <taxon>Danioninae</taxon>
        <taxon>Danionella</taxon>
    </lineage>
</organism>
<dbReference type="Proteomes" id="UP000316079">
    <property type="component" value="Unassembled WGS sequence"/>
</dbReference>
<dbReference type="AlphaFoldDB" id="A0A553QBQ8"/>
<sequence length="169" mass="18581">MCVCLFSRSKKNRSSRWCAPTGTQRLTDAVKRESVCWKERFPNRPISASQQIKPDHGSMEREPNGFEAQCVRFAPPVDPDAVSRLRSVNLKQSPEMTALHVLFFDHSFLFSGGSFVLSDGTFLFSDGSFVLSDGTFLFSDGSFVLSGGSLLFSDGSFVLSGGSLLFSDQ</sequence>
<evidence type="ECO:0000313" key="1">
    <source>
        <dbReference type="EMBL" id="TRY87374.1"/>
    </source>
</evidence>
<comment type="caution">
    <text evidence="1">The sequence shown here is derived from an EMBL/GenBank/DDBJ whole genome shotgun (WGS) entry which is preliminary data.</text>
</comment>
<reference evidence="1 2" key="1">
    <citation type="journal article" date="2019" name="Sci. Data">
        <title>Hybrid genome assembly and annotation of Danionella translucida.</title>
        <authorList>
            <person name="Kadobianskyi M."/>
            <person name="Schulze L."/>
            <person name="Schuelke M."/>
            <person name="Judkewitz B."/>
        </authorList>
    </citation>
    <scope>NUCLEOTIDE SEQUENCE [LARGE SCALE GENOMIC DNA]</scope>
    <source>
        <strain evidence="1 2">Bolton</strain>
    </source>
</reference>
<dbReference type="EMBL" id="SRMA01026135">
    <property type="protein sequence ID" value="TRY87374.1"/>
    <property type="molecule type" value="Genomic_DNA"/>
</dbReference>
<proteinExistence type="predicted"/>
<name>A0A553QBQ8_9TELE</name>